<dbReference type="AlphaFoldDB" id="A0A1H3I1A5"/>
<keyword evidence="6" id="KW-0443">Lipid metabolism</keyword>
<dbReference type="GO" id="GO:0005886">
    <property type="term" value="C:plasma membrane"/>
    <property type="evidence" value="ECO:0007669"/>
    <property type="project" value="TreeGrafter"/>
</dbReference>
<dbReference type="InterPro" id="IPR005218">
    <property type="entry name" value="Diacylglycerol/lipid_kinase"/>
</dbReference>
<evidence type="ECO:0000256" key="1">
    <source>
        <dbReference type="ARBA" id="ARBA00001946"/>
    </source>
</evidence>
<dbReference type="NCBIfam" id="TIGR00147">
    <property type="entry name" value="YegS/Rv2252/BmrU family lipid kinase"/>
    <property type="match status" value="1"/>
</dbReference>
<dbReference type="InterPro" id="IPR050187">
    <property type="entry name" value="Lipid_Phosphate_FormReg"/>
</dbReference>
<dbReference type="Pfam" id="PF00781">
    <property type="entry name" value="DAGK_cat"/>
    <property type="match status" value="1"/>
</dbReference>
<dbReference type="Gene3D" id="3.40.50.10330">
    <property type="entry name" value="Probable inorganic polyphosphate/atp-NAD kinase, domain 1"/>
    <property type="match status" value="1"/>
</dbReference>
<dbReference type="Proteomes" id="UP000183918">
    <property type="component" value="Unassembled WGS sequence"/>
</dbReference>
<dbReference type="STRING" id="1122142.SAMN02910414_01018"/>
<organism evidence="10 11">
    <name type="scientific">Lachnobacterium bovis DSM 14045</name>
    <dbReference type="NCBI Taxonomy" id="1122142"/>
    <lineage>
        <taxon>Bacteria</taxon>
        <taxon>Bacillati</taxon>
        <taxon>Bacillota</taxon>
        <taxon>Clostridia</taxon>
        <taxon>Lachnospirales</taxon>
        <taxon>Lachnospiraceae</taxon>
        <taxon>Lachnobacterium</taxon>
    </lineage>
</organism>
<evidence type="ECO:0000256" key="4">
    <source>
        <dbReference type="ARBA" id="ARBA00022723"/>
    </source>
</evidence>
<evidence type="ECO:0000256" key="3">
    <source>
        <dbReference type="ARBA" id="ARBA00022516"/>
    </source>
</evidence>
<dbReference type="PROSITE" id="PS50146">
    <property type="entry name" value="DAGK"/>
    <property type="match status" value="1"/>
</dbReference>
<dbReference type="Gene3D" id="2.60.200.40">
    <property type="match status" value="1"/>
</dbReference>
<keyword evidence="7" id="KW-0594">Phospholipid biosynthesis</keyword>
<dbReference type="RefSeq" id="WP_074716733.1">
    <property type="nucleotide sequence ID" value="NZ_FNPG01000010.1"/>
</dbReference>
<dbReference type="PANTHER" id="PTHR12358">
    <property type="entry name" value="SPHINGOSINE KINASE"/>
    <property type="match status" value="1"/>
</dbReference>
<keyword evidence="8" id="KW-1208">Phospholipid metabolism</keyword>
<dbReference type="OrthoDB" id="142078at2"/>
<comment type="similarity">
    <text evidence="2">Belongs to the diacylglycerol/lipid kinase family.</text>
</comment>
<dbReference type="GO" id="GO:0004143">
    <property type="term" value="F:ATP-dependent diacylglycerol kinase activity"/>
    <property type="evidence" value="ECO:0007669"/>
    <property type="project" value="TreeGrafter"/>
</dbReference>
<evidence type="ECO:0000313" key="11">
    <source>
        <dbReference type="Proteomes" id="UP000183918"/>
    </source>
</evidence>
<gene>
    <name evidence="10" type="ORF">SAMN02910414_01018</name>
</gene>
<evidence type="ECO:0000256" key="8">
    <source>
        <dbReference type="ARBA" id="ARBA00023264"/>
    </source>
</evidence>
<dbReference type="GO" id="GO:0005524">
    <property type="term" value="F:ATP binding"/>
    <property type="evidence" value="ECO:0007669"/>
    <property type="project" value="InterPro"/>
</dbReference>
<dbReference type="InterPro" id="IPR016064">
    <property type="entry name" value="NAD/diacylglycerol_kinase_sf"/>
</dbReference>
<evidence type="ECO:0000256" key="6">
    <source>
        <dbReference type="ARBA" id="ARBA00023098"/>
    </source>
</evidence>
<proteinExistence type="inferred from homology"/>
<keyword evidence="10" id="KW-0808">Transferase</keyword>
<dbReference type="EMBL" id="FNPG01000010">
    <property type="protein sequence ID" value="SDY20824.1"/>
    <property type="molecule type" value="Genomic_DNA"/>
</dbReference>
<dbReference type="InterPro" id="IPR001206">
    <property type="entry name" value="Diacylglycerol_kinase_cat_dom"/>
</dbReference>
<evidence type="ECO:0000256" key="5">
    <source>
        <dbReference type="ARBA" id="ARBA00022842"/>
    </source>
</evidence>
<keyword evidence="4" id="KW-0479">Metal-binding</keyword>
<evidence type="ECO:0000259" key="9">
    <source>
        <dbReference type="PROSITE" id="PS50146"/>
    </source>
</evidence>
<accession>A0A1H3I1A5</accession>
<dbReference type="SUPFAM" id="SSF111331">
    <property type="entry name" value="NAD kinase/diacylglycerol kinase-like"/>
    <property type="match status" value="1"/>
</dbReference>
<feature type="domain" description="DAGKc" evidence="9">
    <location>
        <begin position="1"/>
        <end position="132"/>
    </location>
</feature>
<dbReference type="PANTHER" id="PTHR12358:SF106">
    <property type="entry name" value="LIPID KINASE YEGS"/>
    <property type="match status" value="1"/>
</dbReference>
<comment type="cofactor">
    <cofactor evidence="1">
        <name>Mg(2+)</name>
        <dbReference type="ChEBI" id="CHEBI:18420"/>
    </cofactor>
</comment>
<dbReference type="GO" id="GO:0008654">
    <property type="term" value="P:phospholipid biosynthetic process"/>
    <property type="evidence" value="ECO:0007669"/>
    <property type="project" value="UniProtKB-KW"/>
</dbReference>
<keyword evidence="3" id="KW-0444">Lipid biosynthesis</keyword>
<protein>
    <submittedName>
        <fullName evidence="10">Lipid kinase, YegS/Rv2252/BmrU family</fullName>
    </submittedName>
</protein>
<evidence type="ECO:0000256" key="7">
    <source>
        <dbReference type="ARBA" id="ARBA00023209"/>
    </source>
</evidence>
<dbReference type="eggNOG" id="COG1597">
    <property type="taxonomic scope" value="Bacteria"/>
</dbReference>
<keyword evidence="5" id="KW-0460">Magnesium</keyword>
<sequence>MIKEKCLLIFNPFSGKGLIKNYLVDIVDIIVKSGYEVTIYPTQSSGDAVQKIINEGEKFDRIICSGGDGTLDEVITGLLEADLDIPVGYIPAGSTNDFANSLGISKNMVEAAHTAANGTLFPCDMGYFNGDTFVYVAAFGIFTEVSYKTPQQLKNIIGHLAYILEGVKHLSDIKSYKMKIEYDGKVIEDKFIYGMISNSVSVGGFKGMTGKDVKLDDGVFEATFIKTPKNPVELSEILTCLTNLRDDTDYIYSFKTDELKITCDEKVAWTTDGEFGGKYKELTVKNLHKAVSLVVDAAEIAEITAFPSEVFEDPFEKYSMEEMEKL</sequence>
<evidence type="ECO:0000256" key="2">
    <source>
        <dbReference type="ARBA" id="ARBA00005983"/>
    </source>
</evidence>
<keyword evidence="10" id="KW-0418">Kinase</keyword>
<dbReference type="InterPro" id="IPR017438">
    <property type="entry name" value="ATP-NAD_kinase_N"/>
</dbReference>
<evidence type="ECO:0000313" key="10">
    <source>
        <dbReference type="EMBL" id="SDY20824.1"/>
    </source>
</evidence>
<dbReference type="GO" id="GO:0046872">
    <property type="term" value="F:metal ion binding"/>
    <property type="evidence" value="ECO:0007669"/>
    <property type="project" value="UniProtKB-KW"/>
</dbReference>
<dbReference type="SMART" id="SM00046">
    <property type="entry name" value="DAGKc"/>
    <property type="match status" value="1"/>
</dbReference>
<keyword evidence="11" id="KW-1185">Reference proteome</keyword>
<reference evidence="10 11" key="1">
    <citation type="submission" date="2016-10" db="EMBL/GenBank/DDBJ databases">
        <authorList>
            <person name="de Groot N.N."/>
        </authorList>
    </citation>
    <scope>NUCLEOTIDE SEQUENCE [LARGE SCALE GENOMIC DNA]</scope>
    <source>
        <strain evidence="10 11">DSM 14045</strain>
    </source>
</reference>
<name>A0A1H3I1A5_9FIRM</name>